<evidence type="ECO:0000313" key="5">
    <source>
        <dbReference type="Proteomes" id="UP000762676"/>
    </source>
</evidence>
<dbReference type="Proteomes" id="UP000762676">
    <property type="component" value="Unassembled WGS sequence"/>
</dbReference>
<sequence>MADSERLSLQADSVGSEESRPTVSSSVATVDPSGTNPLTNIYNISSPTPGPVGRRIQACDLPSRKLQYSQWHELRNTEVKGNQLKAPRIRAGPSDKHRDFYELVDDDDTKIHHDLHGRQRTHHRDDIENWEHATLASFTRQELHHGYQKSSLSRVLGRLKKVVYLNLKDNELLNLSSFAFPKCEYLNLDSNNLTSLKQLPSIRHIKHLTLQDNGVCTLDGLSSLRSSPIEELYLNGNPVSFKIGYRYMVFSTLPQLRILDGVLRQEEDLQMPEKCQNDINNGGCTIS</sequence>
<accession>A0AAV4EYU4</accession>
<evidence type="ECO:0000256" key="1">
    <source>
        <dbReference type="ARBA" id="ARBA00022614"/>
    </source>
</evidence>
<dbReference type="AlphaFoldDB" id="A0AAV4EYU4"/>
<proteinExistence type="predicted"/>
<keyword evidence="1" id="KW-0433">Leucine-rich repeat</keyword>
<dbReference type="InterPro" id="IPR032675">
    <property type="entry name" value="LRR_dom_sf"/>
</dbReference>
<dbReference type="EMBL" id="BMAT01003951">
    <property type="protein sequence ID" value="GFR65450.1"/>
    <property type="molecule type" value="Genomic_DNA"/>
</dbReference>
<evidence type="ECO:0000256" key="2">
    <source>
        <dbReference type="ARBA" id="ARBA00022737"/>
    </source>
</evidence>
<protein>
    <submittedName>
        <fullName evidence="4">Protein tilB</fullName>
    </submittedName>
</protein>
<name>A0AAV4EYU4_9GAST</name>
<dbReference type="PANTHER" id="PTHR18849">
    <property type="entry name" value="LEUCINE RICH REPEAT PROTEIN"/>
    <property type="match status" value="1"/>
</dbReference>
<reference evidence="4 5" key="1">
    <citation type="journal article" date="2021" name="Elife">
        <title>Chloroplast acquisition without the gene transfer in kleptoplastic sea slugs, Plakobranchus ocellatus.</title>
        <authorList>
            <person name="Maeda T."/>
            <person name="Takahashi S."/>
            <person name="Yoshida T."/>
            <person name="Shimamura S."/>
            <person name="Takaki Y."/>
            <person name="Nagai Y."/>
            <person name="Toyoda A."/>
            <person name="Suzuki Y."/>
            <person name="Arimoto A."/>
            <person name="Ishii H."/>
            <person name="Satoh N."/>
            <person name="Nishiyama T."/>
            <person name="Hasebe M."/>
            <person name="Maruyama T."/>
            <person name="Minagawa J."/>
            <person name="Obokata J."/>
            <person name="Shigenobu S."/>
        </authorList>
    </citation>
    <scope>NUCLEOTIDE SEQUENCE [LARGE SCALE GENOMIC DNA]</scope>
</reference>
<dbReference type="Gene3D" id="3.80.10.10">
    <property type="entry name" value="Ribonuclease Inhibitor"/>
    <property type="match status" value="1"/>
</dbReference>
<keyword evidence="2" id="KW-0677">Repeat</keyword>
<organism evidence="4 5">
    <name type="scientific">Elysia marginata</name>
    <dbReference type="NCBI Taxonomy" id="1093978"/>
    <lineage>
        <taxon>Eukaryota</taxon>
        <taxon>Metazoa</taxon>
        <taxon>Spiralia</taxon>
        <taxon>Lophotrochozoa</taxon>
        <taxon>Mollusca</taxon>
        <taxon>Gastropoda</taxon>
        <taxon>Heterobranchia</taxon>
        <taxon>Euthyneura</taxon>
        <taxon>Panpulmonata</taxon>
        <taxon>Sacoglossa</taxon>
        <taxon>Placobranchoidea</taxon>
        <taxon>Plakobranchidae</taxon>
        <taxon>Elysia</taxon>
    </lineage>
</organism>
<evidence type="ECO:0000256" key="3">
    <source>
        <dbReference type="SAM" id="MobiDB-lite"/>
    </source>
</evidence>
<keyword evidence="5" id="KW-1185">Reference proteome</keyword>
<evidence type="ECO:0000313" key="4">
    <source>
        <dbReference type="EMBL" id="GFR65450.1"/>
    </source>
</evidence>
<dbReference type="SUPFAM" id="SSF52058">
    <property type="entry name" value="L domain-like"/>
    <property type="match status" value="1"/>
</dbReference>
<gene>
    <name evidence="4" type="ORF">ElyMa_001947900</name>
</gene>
<dbReference type="PANTHER" id="PTHR18849:SF4">
    <property type="entry name" value="GENE 29133-RELATED"/>
    <property type="match status" value="1"/>
</dbReference>
<comment type="caution">
    <text evidence="4">The sequence shown here is derived from an EMBL/GenBank/DDBJ whole genome shotgun (WGS) entry which is preliminary data.</text>
</comment>
<feature type="compositionally biased region" description="Polar residues" evidence="3">
    <location>
        <begin position="21"/>
        <end position="46"/>
    </location>
</feature>
<feature type="region of interest" description="Disordered" evidence="3">
    <location>
        <begin position="1"/>
        <end position="46"/>
    </location>
</feature>